<comment type="similarity">
    <text evidence="1 6">Belongs to the XseB family.</text>
</comment>
<dbReference type="PANTHER" id="PTHR34137:SF1">
    <property type="entry name" value="EXODEOXYRIBONUCLEASE 7 SMALL SUBUNIT"/>
    <property type="match status" value="1"/>
</dbReference>
<sequence>MTSNNITENKSNLTFEEIIAELEKITMQLEQGTMPLNQAVETYTSGIELKNIAEQQLKNAYIKLQSVQESREISQFRERFANLLGSFQEEVIKSLDKKSTIDNAKEMTSKFLENLIGLYELYIKSIN</sequence>
<dbReference type="EMBL" id="CP043316">
    <property type="protein sequence ID" value="QEK38532.1"/>
    <property type="molecule type" value="Genomic_DNA"/>
</dbReference>
<keyword evidence="4 6" id="KW-0378">Hydrolase</keyword>
<evidence type="ECO:0000313" key="7">
    <source>
        <dbReference type="EMBL" id="QEK38532.1"/>
    </source>
</evidence>
<dbReference type="EC" id="3.1.11.6" evidence="6"/>
<name>A0A5C0UGV7_9PROT</name>
<dbReference type="GO" id="GO:0006308">
    <property type="term" value="P:DNA catabolic process"/>
    <property type="evidence" value="ECO:0007669"/>
    <property type="project" value="UniProtKB-UniRule"/>
</dbReference>
<comment type="catalytic activity">
    <reaction evidence="6">
        <text>Exonucleolytic cleavage in either 5'- to 3'- or 3'- to 5'-direction to yield nucleoside 5'-phosphates.</text>
        <dbReference type="EC" id="3.1.11.6"/>
    </reaction>
</comment>
<dbReference type="NCBIfam" id="TIGR01280">
    <property type="entry name" value="xseB"/>
    <property type="match status" value="1"/>
</dbReference>
<keyword evidence="3 6" id="KW-0540">Nuclease</keyword>
<accession>A0A5C0UGV7</accession>
<evidence type="ECO:0000256" key="4">
    <source>
        <dbReference type="ARBA" id="ARBA00022801"/>
    </source>
</evidence>
<dbReference type="InterPro" id="IPR003761">
    <property type="entry name" value="Exonuc_VII_S"/>
</dbReference>
<proteinExistence type="inferred from homology"/>
<evidence type="ECO:0000256" key="6">
    <source>
        <dbReference type="HAMAP-Rule" id="MF_00337"/>
    </source>
</evidence>
<dbReference type="KEGG" id="cpri:FZC34_01245"/>
<evidence type="ECO:0000256" key="1">
    <source>
        <dbReference type="ARBA" id="ARBA00009998"/>
    </source>
</evidence>
<dbReference type="Pfam" id="PF02609">
    <property type="entry name" value="Exonuc_VII_S"/>
    <property type="match status" value="1"/>
</dbReference>
<evidence type="ECO:0000313" key="8">
    <source>
        <dbReference type="Proteomes" id="UP000325004"/>
    </source>
</evidence>
<dbReference type="HAMAP" id="MF_00337">
    <property type="entry name" value="Exonuc_7_S"/>
    <property type="match status" value="1"/>
</dbReference>
<dbReference type="OrthoDB" id="9808145at2"/>
<keyword evidence="2 6" id="KW-0963">Cytoplasm</keyword>
<keyword evidence="5 6" id="KW-0269">Exonuclease</keyword>
<evidence type="ECO:0000256" key="3">
    <source>
        <dbReference type="ARBA" id="ARBA00022722"/>
    </source>
</evidence>
<dbReference type="GO" id="GO:0008855">
    <property type="term" value="F:exodeoxyribonuclease VII activity"/>
    <property type="evidence" value="ECO:0007669"/>
    <property type="project" value="UniProtKB-UniRule"/>
</dbReference>
<organism evidence="7 8">
    <name type="scientific">Candidatus Cytomitobacter primus</name>
    <dbReference type="NCBI Taxonomy" id="2066024"/>
    <lineage>
        <taxon>Bacteria</taxon>
        <taxon>Pseudomonadati</taxon>
        <taxon>Pseudomonadota</taxon>
        <taxon>Alphaproteobacteria</taxon>
        <taxon>Holosporales</taxon>
        <taxon>Holosporaceae</taxon>
        <taxon>Candidatus Cytomitobacter</taxon>
    </lineage>
</organism>
<dbReference type="AlphaFoldDB" id="A0A5C0UGV7"/>
<reference evidence="7 8" key="1">
    <citation type="submission" date="2019-08" db="EMBL/GenBank/DDBJ databases">
        <title>Highly reduced genomes of protist endosymbionts show evolutionary convergence.</title>
        <authorList>
            <person name="George E."/>
            <person name="Husnik F."/>
            <person name="Tashyreva D."/>
            <person name="Prokopchuk G."/>
            <person name="Horak A."/>
            <person name="Kwong W.K."/>
            <person name="Lukes J."/>
            <person name="Keeling P.J."/>
        </authorList>
    </citation>
    <scope>NUCLEOTIDE SEQUENCE [LARGE SCALE GENOMIC DNA]</scope>
    <source>
        <strain evidence="7">1604LC</strain>
    </source>
</reference>
<dbReference type="Proteomes" id="UP000325004">
    <property type="component" value="Chromosome"/>
</dbReference>
<evidence type="ECO:0000256" key="5">
    <source>
        <dbReference type="ARBA" id="ARBA00022839"/>
    </source>
</evidence>
<dbReference type="RefSeq" id="WP_148971648.1">
    <property type="nucleotide sequence ID" value="NZ_CP043316.1"/>
</dbReference>
<gene>
    <name evidence="6 7" type="primary">xseB</name>
    <name evidence="7" type="ORF">FZC34_01245</name>
</gene>
<keyword evidence="8" id="KW-1185">Reference proteome</keyword>
<dbReference type="GO" id="GO:0005829">
    <property type="term" value="C:cytosol"/>
    <property type="evidence" value="ECO:0007669"/>
    <property type="project" value="TreeGrafter"/>
</dbReference>
<comment type="function">
    <text evidence="6">Bidirectionally degrades single-stranded DNA into large acid-insoluble oligonucleotides, which are then degraded further into small acid-soluble oligonucleotides.</text>
</comment>
<dbReference type="InterPro" id="IPR037004">
    <property type="entry name" value="Exonuc_VII_ssu_sf"/>
</dbReference>
<protein>
    <recommendedName>
        <fullName evidence="6">Exodeoxyribonuclease 7 small subunit</fullName>
        <ecNumber evidence="6">3.1.11.6</ecNumber>
    </recommendedName>
    <alternativeName>
        <fullName evidence="6">Exodeoxyribonuclease VII small subunit</fullName>
        <shortName evidence="6">Exonuclease VII small subunit</shortName>
    </alternativeName>
</protein>
<dbReference type="GO" id="GO:0009318">
    <property type="term" value="C:exodeoxyribonuclease VII complex"/>
    <property type="evidence" value="ECO:0007669"/>
    <property type="project" value="UniProtKB-UniRule"/>
</dbReference>
<comment type="subcellular location">
    <subcellularLocation>
        <location evidence="6">Cytoplasm</location>
    </subcellularLocation>
</comment>
<comment type="subunit">
    <text evidence="6">Heterooligomer composed of large and small subunits.</text>
</comment>
<dbReference type="SUPFAM" id="SSF116842">
    <property type="entry name" value="XseB-like"/>
    <property type="match status" value="1"/>
</dbReference>
<dbReference type="Gene3D" id="1.10.287.1040">
    <property type="entry name" value="Exonuclease VII, small subunit"/>
    <property type="match status" value="1"/>
</dbReference>
<dbReference type="PANTHER" id="PTHR34137">
    <property type="entry name" value="EXODEOXYRIBONUCLEASE 7 SMALL SUBUNIT"/>
    <property type="match status" value="1"/>
</dbReference>
<evidence type="ECO:0000256" key="2">
    <source>
        <dbReference type="ARBA" id="ARBA00022490"/>
    </source>
</evidence>